<dbReference type="EMBL" id="MU842933">
    <property type="protein sequence ID" value="KAK2025608.1"/>
    <property type="molecule type" value="Genomic_DNA"/>
</dbReference>
<evidence type="ECO:0000313" key="2">
    <source>
        <dbReference type="Proteomes" id="UP001232148"/>
    </source>
</evidence>
<gene>
    <name evidence="1" type="ORF">LX32DRAFT_51338</name>
</gene>
<sequence>MCGSPARHNSSVKLGVTRMPVDTRQLFRVFSTHVLISTNTPPLLSPIAGPDHNDEWPLQWECVVAGVGDSAVSGVLGSEWVEVCCGTMYVGHLWGLCRLHPLGNQQSMPWDHDMPRSIVNEFRHTVPSVCVLCAPPHLLRYGLRILTARHCQLVATVRSA</sequence>
<organism evidence="1 2">
    <name type="scientific">Colletotrichum zoysiae</name>
    <dbReference type="NCBI Taxonomy" id="1216348"/>
    <lineage>
        <taxon>Eukaryota</taxon>
        <taxon>Fungi</taxon>
        <taxon>Dikarya</taxon>
        <taxon>Ascomycota</taxon>
        <taxon>Pezizomycotina</taxon>
        <taxon>Sordariomycetes</taxon>
        <taxon>Hypocreomycetidae</taxon>
        <taxon>Glomerellales</taxon>
        <taxon>Glomerellaceae</taxon>
        <taxon>Colletotrichum</taxon>
        <taxon>Colletotrichum graminicola species complex</taxon>
    </lineage>
</organism>
<accession>A0AAD9HBC7</accession>
<name>A0AAD9HBC7_9PEZI</name>
<dbReference type="Proteomes" id="UP001232148">
    <property type="component" value="Unassembled WGS sequence"/>
</dbReference>
<comment type="caution">
    <text evidence="1">The sequence shown here is derived from an EMBL/GenBank/DDBJ whole genome shotgun (WGS) entry which is preliminary data.</text>
</comment>
<keyword evidence="2" id="KW-1185">Reference proteome</keyword>
<evidence type="ECO:0000313" key="1">
    <source>
        <dbReference type="EMBL" id="KAK2025608.1"/>
    </source>
</evidence>
<dbReference type="AlphaFoldDB" id="A0AAD9HBC7"/>
<proteinExistence type="predicted"/>
<protein>
    <submittedName>
        <fullName evidence="1">Uncharacterized protein</fullName>
    </submittedName>
</protein>
<reference evidence="1" key="1">
    <citation type="submission" date="2021-06" db="EMBL/GenBank/DDBJ databases">
        <title>Comparative genomics, transcriptomics and evolutionary studies reveal genomic signatures of adaptation to plant cell wall in hemibiotrophic fungi.</title>
        <authorList>
            <consortium name="DOE Joint Genome Institute"/>
            <person name="Baroncelli R."/>
            <person name="Diaz J.F."/>
            <person name="Benocci T."/>
            <person name="Peng M."/>
            <person name="Battaglia E."/>
            <person name="Haridas S."/>
            <person name="Andreopoulos W."/>
            <person name="Labutti K."/>
            <person name="Pangilinan J."/>
            <person name="Floch G.L."/>
            <person name="Makela M.R."/>
            <person name="Henrissat B."/>
            <person name="Grigoriev I.V."/>
            <person name="Crouch J.A."/>
            <person name="De Vries R.P."/>
            <person name="Sukno S.A."/>
            <person name="Thon M.R."/>
        </authorList>
    </citation>
    <scope>NUCLEOTIDE SEQUENCE</scope>
    <source>
        <strain evidence="1">MAFF235873</strain>
    </source>
</reference>